<dbReference type="InterPro" id="IPR036388">
    <property type="entry name" value="WH-like_DNA-bd_sf"/>
</dbReference>
<dbReference type="SUPFAM" id="SSF46767">
    <property type="entry name" value="Methylated DNA-protein cysteine methyltransferase, C-terminal domain"/>
    <property type="match status" value="1"/>
</dbReference>
<sequence>MHAWSEDEDWAEAGPRREQDVRDAVIRAVEETPPHLKGRDLLKADWIATPLGAMLAVGDRHALHLVEFFDRKALPGELARLRKAARSAIAFGRTAAIDGIEAELAAYFAGRSPVFATPLALHGSDFTRQVWQGLRQIPAGICLSYARLAERLERPSAFRAVARANGANPFAIVVPCHRLVGSDGALTGYGGGLWRKRWLIEHEKRWA</sequence>
<keyword evidence="8" id="KW-0479">Metal-binding</keyword>
<keyword evidence="9" id="KW-0227">DNA damage</keyword>
<dbReference type="RefSeq" id="WP_105863636.1">
    <property type="nucleotide sequence ID" value="NZ_PUEJ01000006.1"/>
</dbReference>
<dbReference type="EC" id="2.1.1.63" evidence="4"/>
<keyword evidence="12" id="KW-0234">DNA repair</keyword>
<evidence type="ECO:0000256" key="7">
    <source>
        <dbReference type="ARBA" id="ARBA00022679"/>
    </source>
</evidence>
<dbReference type="EMBL" id="PUEJ01000006">
    <property type="protein sequence ID" value="PRH86343.1"/>
    <property type="molecule type" value="Genomic_DNA"/>
</dbReference>
<evidence type="ECO:0000256" key="6">
    <source>
        <dbReference type="ARBA" id="ARBA00022603"/>
    </source>
</evidence>
<dbReference type="GO" id="GO:0046872">
    <property type="term" value="F:metal ion binding"/>
    <property type="evidence" value="ECO:0007669"/>
    <property type="project" value="UniProtKB-KW"/>
</dbReference>
<dbReference type="Proteomes" id="UP000237682">
    <property type="component" value="Unassembled WGS sequence"/>
</dbReference>
<dbReference type="FunFam" id="3.30.160.70:FF:000001">
    <property type="entry name" value="Methylated-DNA--protein-cysteine methyltransferase"/>
    <property type="match status" value="1"/>
</dbReference>
<proteinExistence type="inferred from homology"/>
<evidence type="ECO:0000256" key="13">
    <source>
        <dbReference type="ARBA" id="ARBA00049348"/>
    </source>
</evidence>
<dbReference type="GO" id="GO:0003908">
    <property type="term" value="F:methylated-DNA-[protein]-cysteine S-methyltransferase activity"/>
    <property type="evidence" value="ECO:0007669"/>
    <property type="project" value="UniProtKB-EC"/>
</dbReference>
<evidence type="ECO:0000256" key="10">
    <source>
        <dbReference type="ARBA" id="ARBA00022833"/>
    </source>
</evidence>
<evidence type="ECO:0000259" key="14">
    <source>
        <dbReference type="Pfam" id="PF01035"/>
    </source>
</evidence>
<organism evidence="15 16">
    <name type="scientific">Labrys okinawensis</name>
    <dbReference type="NCBI Taxonomy" id="346911"/>
    <lineage>
        <taxon>Bacteria</taxon>
        <taxon>Pseudomonadati</taxon>
        <taxon>Pseudomonadota</taxon>
        <taxon>Alphaproteobacteria</taxon>
        <taxon>Hyphomicrobiales</taxon>
        <taxon>Xanthobacteraceae</taxon>
        <taxon>Labrys</taxon>
    </lineage>
</organism>
<keyword evidence="6" id="KW-0489">Methyltransferase</keyword>
<evidence type="ECO:0000256" key="12">
    <source>
        <dbReference type="ARBA" id="ARBA00023204"/>
    </source>
</evidence>
<dbReference type="GO" id="GO:0032259">
    <property type="term" value="P:methylation"/>
    <property type="evidence" value="ECO:0007669"/>
    <property type="project" value="UniProtKB-KW"/>
</dbReference>
<comment type="cofactor">
    <cofactor evidence="2">
        <name>Zn(2+)</name>
        <dbReference type="ChEBI" id="CHEBI:29105"/>
    </cofactor>
</comment>
<feature type="domain" description="Methylated-DNA-[protein]-cysteine S-methyltransferase DNA binding" evidence="14">
    <location>
        <begin position="125"/>
        <end position="204"/>
    </location>
</feature>
<dbReference type="OrthoDB" id="9802228at2"/>
<evidence type="ECO:0000256" key="9">
    <source>
        <dbReference type="ARBA" id="ARBA00022763"/>
    </source>
</evidence>
<accession>A0A2S9QAG6</accession>
<evidence type="ECO:0000256" key="4">
    <source>
        <dbReference type="ARBA" id="ARBA00011918"/>
    </source>
</evidence>
<keyword evidence="10" id="KW-0862">Zinc</keyword>
<dbReference type="GO" id="GO:0003677">
    <property type="term" value="F:DNA binding"/>
    <property type="evidence" value="ECO:0007669"/>
    <property type="project" value="UniProtKB-KW"/>
</dbReference>
<dbReference type="NCBIfam" id="TIGR00589">
    <property type="entry name" value="ogt"/>
    <property type="match status" value="1"/>
</dbReference>
<evidence type="ECO:0000313" key="15">
    <source>
        <dbReference type="EMBL" id="PRH86343.1"/>
    </source>
</evidence>
<dbReference type="Gene3D" id="3.30.160.70">
    <property type="entry name" value="Methylated DNA-protein cysteine methyltransferase domain"/>
    <property type="match status" value="1"/>
</dbReference>
<dbReference type="PANTHER" id="PTHR10815:SF5">
    <property type="entry name" value="METHYLATED-DNA--PROTEIN-CYSTEINE METHYLTRANSFERASE"/>
    <property type="match status" value="1"/>
</dbReference>
<dbReference type="SUPFAM" id="SSF53155">
    <property type="entry name" value="Methylated DNA-protein cysteine methyltransferase domain"/>
    <property type="match status" value="1"/>
</dbReference>
<protein>
    <recommendedName>
        <fullName evidence="4">methylated-DNA--[protein]-cysteine S-methyltransferase</fullName>
        <ecNumber evidence="4">2.1.1.63</ecNumber>
    </recommendedName>
</protein>
<comment type="similarity">
    <text evidence="3">Belongs to the MGMT family.</text>
</comment>
<dbReference type="PANTHER" id="PTHR10815">
    <property type="entry name" value="METHYLATED-DNA--PROTEIN-CYSTEINE METHYLTRANSFERASE"/>
    <property type="match status" value="1"/>
</dbReference>
<dbReference type="InterPro" id="IPR036631">
    <property type="entry name" value="MGMT_N_sf"/>
</dbReference>
<keyword evidence="5" id="KW-0597">Phosphoprotein</keyword>
<comment type="caution">
    <text evidence="15">The sequence shown here is derived from an EMBL/GenBank/DDBJ whole genome shotgun (WGS) entry which is preliminary data.</text>
</comment>
<keyword evidence="7" id="KW-0808">Transferase</keyword>
<keyword evidence="11" id="KW-0238">DNA-binding</keyword>
<dbReference type="PROSITE" id="PS00374">
    <property type="entry name" value="MGMT"/>
    <property type="match status" value="1"/>
</dbReference>
<evidence type="ECO:0000256" key="2">
    <source>
        <dbReference type="ARBA" id="ARBA00001947"/>
    </source>
</evidence>
<evidence type="ECO:0000256" key="3">
    <source>
        <dbReference type="ARBA" id="ARBA00008711"/>
    </source>
</evidence>
<comment type="catalytic activity">
    <reaction evidence="13">
        <text>a 6-O-methyl-2'-deoxyguanosine in DNA + L-cysteinyl-[protein] = S-methyl-L-cysteinyl-[protein] + a 2'-deoxyguanosine in DNA</text>
        <dbReference type="Rhea" id="RHEA:24000"/>
        <dbReference type="Rhea" id="RHEA-COMP:10131"/>
        <dbReference type="Rhea" id="RHEA-COMP:10132"/>
        <dbReference type="Rhea" id="RHEA-COMP:11367"/>
        <dbReference type="Rhea" id="RHEA-COMP:11368"/>
        <dbReference type="ChEBI" id="CHEBI:29950"/>
        <dbReference type="ChEBI" id="CHEBI:82612"/>
        <dbReference type="ChEBI" id="CHEBI:85445"/>
        <dbReference type="ChEBI" id="CHEBI:85448"/>
        <dbReference type="EC" id="2.1.1.63"/>
    </reaction>
</comment>
<evidence type="ECO:0000256" key="8">
    <source>
        <dbReference type="ARBA" id="ARBA00022723"/>
    </source>
</evidence>
<dbReference type="GO" id="GO:0006281">
    <property type="term" value="P:DNA repair"/>
    <property type="evidence" value="ECO:0007669"/>
    <property type="project" value="UniProtKB-KW"/>
</dbReference>
<evidence type="ECO:0000256" key="1">
    <source>
        <dbReference type="ARBA" id="ARBA00001286"/>
    </source>
</evidence>
<dbReference type="AlphaFoldDB" id="A0A2S9QAG6"/>
<dbReference type="InterPro" id="IPR014048">
    <property type="entry name" value="MethylDNA_cys_MeTrfase_DNA-bd"/>
</dbReference>
<dbReference type="Gene3D" id="1.10.10.10">
    <property type="entry name" value="Winged helix-like DNA-binding domain superfamily/Winged helix DNA-binding domain"/>
    <property type="match status" value="1"/>
</dbReference>
<evidence type="ECO:0000256" key="5">
    <source>
        <dbReference type="ARBA" id="ARBA00022553"/>
    </source>
</evidence>
<name>A0A2S9QAG6_9HYPH</name>
<comment type="catalytic activity">
    <reaction evidence="1">
        <text>a 4-O-methyl-thymidine in DNA + L-cysteinyl-[protein] = a thymidine in DNA + S-methyl-L-cysteinyl-[protein]</text>
        <dbReference type="Rhea" id="RHEA:53428"/>
        <dbReference type="Rhea" id="RHEA-COMP:10131"/>
        <dbReference type="Rhea" id="RHEA-COMP:10132"/>
        <dbReference type="Rhea" id="RHEA-COMP:13555"/>
        <dbReference type="Rhea" id="RHEA-COMP:13556"/>
        <dbReference type="ChEBI" id="CHEBI:29950"/>
        <dbReference type="ChEBI" id="CHEBI:82612"/>
        <dbReference type="ChEBI" id="CHEBI:137386"/>
        <dbReference type="ChEBI" id="CHEBI:137387"/>
        <dbReference type="EC" id="2.1.1.63"/>
    </reaction>
</comment>
<reference evidence="15 16" key="1">
    <citation type="submission" date="2018-02" db="EMBL/GenBank/DDBJ databases">
        <title>Whole genome sequencing of endophytic bacterium.</title>
        <authorList>
            <person name="Eedara R."/>
            <person name="Podile A.R."/>
        </authorList>
    </citation>
    <scope>NUCLEOTIDE SEQUENCE [LARGE SCALE GENOMIC DNA]</scope>
    <source>
        <strain evidence="15 16">RP1T</strain>
    </source>
</reference>
<evidence type="ECO:0000313" key="16">
    <source>
        <dbReference type="Proteomes" id="UP000237682"/>
    </source>
</evidence>
<dbReference type="InterPro" id="IPR001497">
    <property type="entry name" value="MethylDNA_cys_MeTrfase_AS"/>
</dbReference>
<dbReference type="Pfam" id="PF01035">
    <property type="entry name" value="DNA_binding_1"/>
    <property type="match status" value="1"/>
</dbReference>
<evidence type="ECO:0000256" key="11">
    <source>
        <dbReference type="ARBA" id="ARBA00023125"/>
    </source>
</evidence>
<keyword evidence="16" id="KW-1185">Reference proteome</keyword>
<gene>
    <name evidence="15" type="ORF">C5L14_17065</name>
</gene>
<dbReference type="FunFam" id="1.10.10.10:FF:000214">
    <property type="entry name" value="Methylated-DNA--protein-cysteine methyltransferase"/>
    <property type="match status" value="1"/>
</dbReference>
<dbReference type="InterPro" id="IPR036217">
    <property type="entry name" value="MethylDNA_cys_MeTrfase_DNAb"/>
</dbReference>
<dbReference type="CDD" id="cd06445">
    <property type="entry name" value="ATase"/>
    <property type="match status" value="1"/>
</dbReference>